<name>D5WYL7_THIK1</name>
<reference evidence="3" key="1">
    <citation type="submission" date="2010-04" db="EMBL/GenBank/DDBJ databases">
        <title>Complete sequence of Thiomonas intermedia K12.</title>
        <authorList>
            <consortium name="US DOE Joint Genome Institute"/>
            <person name="Lucas S."/>
            <person name="Copeland A."/>
            <person name="Lapidus A."/>
            <person name="Cheng J.-F."/>
            <person name="Bruce D."/>
            <person name="Goodwin L."/>
            <person name="Pitluck S."/>
            <person name="Davenport K."/>
            <person name="Detter J.C."/>
            <person name="Han C."/>
            <person name="Tapia R."/>
            <person name="Land M."/>
            <person name="Hauser L."/>
            <person name="Kyrpides N."/>
            <person name="Ovchinnikova G."/>
            <person name="Kerfeld C.A."/>
            <person name="Cannon G.C."/>
            <person name="Heinhorst S."/>
            <person name="Woyke T."/>
        </authorList>
    </citation>
    <scope>NUCLEOTIDE SEQUENCE [LARGE SCALE GENOMIC DNA]</scope>
    <source>
        <strain evidence="3">K12</strain>
    </source>
</reference>
<evidence type="ECO:0000256" key="1">
    <source>
        <dbReference type="SAM" id="MobiDB-lite"/>
    </source>
</evidence>
<proteinExistence type="predicted"/>
<dbReference type="AlphaFoldDB" id="D5WYL7"/>
<organism evidence="3">
    <name type="scientific">Thiomonas intermedia (strain K12)</name>
    <name type="common">Thiobacillus intermedius</name>
    <dbReference type="NCBI Taxonomy" id="75379"/>
    <lineage>
        <taxon>Bacteria</taxon>
        <taxon>Pseudomonadati</taxon>
        <taxon>Pseudomonadota</taxon>
        <taxon>Betaproteobacteria</taxon>
        <taxon>Burkholderiales</taxon>
        <taxon>Thiomonas</taxon>
    </lineage>
</organism>
<feature type="transmembrane region" description="Helical" evidence="2">
    <location>
        <begin position="20"/>
        <end position="37"/>
    </location>
</feature>
<dbReference type="BioCyc" id="TINT75379:TINT_RS14280-MONOMER"/>
<protein>
    <recommendedName>
        <fullName evidence="4">DUF3014 domain-containing protein</fullName>
    </recommendedName>
</protein>
<dbReference type="Pfam" id="PF11219">
    <property type="entry name" value="DUF3014"/>
    <property type="match status" value="1"/>
</dbReference>
<dbReference type="eggNOG" id="COG1711">
    <property type="taxonomic scope" value="Bacteria"/>
</dbReference>
<keyword evidence="2" id="KW-0472">Membrane</keyword>
<keyword evidence="2" id="KW-0812">Transmembrane</keyword>
<dbReference type="InterPro" id="IPR021382">
    <property type="entry name" value="DUF3014"/>
</dbReference>
<keyword evidence="2" id="KW-1133">Transmembrane helix</keyword>
<evidence type="ECO:0008006" key="4">
    <source>
        <dbReference type="Google" id="ProtNLM"/>
    </source>
</evidence>
<dbReference type="EMBL" id="CP002021">
    <property type="protein sequence ID" value="ADG32194.1"/>
    <property type="molecule type" value="Genomic_DNA"/>
</dbReference>
<evidence type="ECO:0000313" key="3">
    <source>
        <dbReference type="EMBL" id="ADG32194.1"/>
    </source>
</evidence>
<gene>
    <name evidence="3" type="ordered locus">Tint_2854</name>
</gene>
<accession>D5WYL7</accession>
<sequence>MPQSAPSNDPLRPPPPRRVGWLVAVLLIVALAVLGYANRGRLQQWTQAWMGHTAAVPTAASAPAKTSSAPAAPSSAPQPAASVAPVASAPLQLSASTASLPALHHSDATVLQELGALLGKPGLAWLVPRHLILHFVATVDNLTRQTAPLQVWPVHPVPGALRTTGQGADLAIAPDNARRYAPYVQMLTAISPQRAAQLYVQLYPLCEQAWRELGHPKSAFNDRLLAVIANLLQAPEPQGAVLLRQPKVLYTYADPALEAAPAGQKILMRMGLENERAVKDWLRQFRQDLQAQMQPAATAPSPAQ</sequence>
<dbReference type="HOGENOM" id="CLU_068472_0_1_4"/>
<dbReference type="STRING" id="75379.Tint_2854"/>
<evidence type="ECO:0000256" key="2">
    <source>
        <dbReference type="SAM" id="Phobius"/>
    </source>
</evidence>
<feature type="region of interest" description="Disordered" evidence="1">
    <location>
        <begin position="61"/>
        <end position="80"/>
    </location>
</feature>
<dbReference type="KEGG" id="tin:Tint_2854"/>